<dbReference type="InterPro" id="IPR014717">
    <property type="entry name" value="Transl_elong_EF1B/ribsomal_bS6"/>
</dbReference>
<evidence type="ECO:0000256" key="1">
    <source>
        <dbReference type="SAM" id="Phobius"/>
    </source>
</evidence>
<sequence length="185" mass="20493">MAIKRKIIISIALVGAATGLIVYAIILPTIQDIKKISDAVYAERMDLEKKYIRGQLLKKTLEDFEKARPQKEKLASVFVNQGKELEFITALEKIAADQGLKQNIQMPAATGKKSEKNLYSRLLGITVNGDFIGILKYLKDLEKLNYYFNISSLTVGLDGKNPGNKAVNAILTGKIYTLPGAQKTF</sequence>
<keyword evidence="1" id="KW-0472">Membrane</keyword>
<dbReference type="Proteomes" id="UP000178432">
    <property type="component" value="Unassembled WGS sequence"/>
</dbReference>
<dbReference type="AlphaFoldDB" id="A0A1G1Y519"/>
<protein>
    <recommendedName>
        <fullName evidence="4">Type 4a pilus biogenesis protein PilO</fullName>
    </recommendedName>
</protein>
<evidence type="ECO:0000313" key="3">
    <source>
        <dbReference type="Proteomes" id="UP000178432"/>
    </source>
</evidence>
<evidence type="ECO:0000313" key="2">
    <source>
        <dbReference type="EMBL" id="OGY47433.1"/>
    </source>
</evidence>
<feature type="transmembrane region" description="Helical" evidence="1">
    <location>
        <begin position="7"/>
        <end position="26"/>
    </location>
</feature>
<gene>
    <name evidence="2" type="ORF">A2663_02675</name>
</gene>
<dbReference type="EMBL" id="MHIF01000037">
    <property type="protein sequence ID" value="OGY47433.1"/>
    <property type="molecule type" value="Genomic_DNA"/>
</dbReference>
<organism evidence="2 3">
    <name type="scientific">Candidatus Buchananbacteria bacterium RIFCSPHIGHO2_01_FULL_46_12</name>
    <dbReference type="NCBI Taxonomy" id="1797536"/>
    <lineage>
        <taxon>Bacteria</taxon>
        <taxon>Candidatus Buchananiibacteriota</taxon>
    </lineage>
</organism>
<accession>A0A1G1Y519</accession>
<proteinExistence type="predicted"/>
<reference evidence="2 3" key="1">
    <citation type="journal article" date="2016" name="Nat. Commun.">
        <title>Thousands of microbial genomes shed light on interconnected biogeochemical processes in an aquifer system.</title>
        <authorList>
            <person name="Anantharaman K."/>
            <person name="Brown C.T."/>
            <person name="Hug L.A."/>
            <person name="Sharon I."/>
            <person name="Castelle C.J."/>
            <person name="Probst A.J."/>
            <person name="Thomas B.C."/>
            <person name="Singh A."/>
            <person name="Wilkins M.J."/>
            <person name="Karaoz U."/>
            <person name="Brodie E.L."/>
            <person name="Williams K.H."/>
            <person name="Hubbard S.S."/>
            <person name="Banfield J.F."/>
        </authorList>
    </citation>
    <scope>NUCLEOTIDE SEQUENCE [LARGE SCALE GENOMIC DNA]</scope>
</reference>
<evidence type="ECO:0008006" key="4">
    <source>
        <dbReference type="Google" id="ProtNLM"/>
    </source>
</evidence>
<keyword evidence="1" id="KW-0812">Transmembrane</keyword>
<name>A0A1G1Y519_9BACT</name>
<keyword evidence="1" id="KW-1133">Transmembrane helix</keyword>
<dbReference type="Gene3D" id="3.30.70.60">
    <property type="match status" value="1"/>
</dbReference>
<comment type="caution">
    <text evidence="2">The sequence shown here is derived from an EMBL/GenBank/DDBJ whole genome shotgun (WGS) entry which is preliminary data.</text>
</comment>